<sequence>MSSKDSSPLAIILFILVLLVHVSSRVSAAKPLVVAFQNQPLIASKLQDLSSPPEEWTLQWVEDTSFVHSPFQVSSEEEDEIINKPPRRILWMGRMDDRSYDPSYYSSRQAKAKLPQASHPLRMEQWNLTLAWKEERRQRDKILTFEFNENGYVRSRHPNRAKNTYQQPPKKRQYTQQYYKKKLWKLLPERIQKRSAALGILAPPPEETTLPYFVAGTWKLAPSGVTWNMRWDGKTYHFFADLHANPFGRHPKMFRGIVMRDRRSFPLRLLFRPIVATFSGRGVGADTADFTYKSRGGV</sequence>
<reference evidence="2" key="1">
    <citation type="submission" date="2020-06" db="EMBL/GenBank/DDBJ databases">
        <authorList>
            <consortium name="Plant Systems Biology data submission"/>
        </authorList>
    </citation>
    <scope>NUCLEOTIDE SEQUENCE</scope>
    <source>
        <strain evidence="2">D6</strain>
    </source>
</reference>
<proteinExistence type="predicted"/>
<gene>
    <name evidence="2" type="ORF">SEMRO_807_G205320.1</name>
</gene>
<comment type="caution">
    <text evidence="2">The sequence shown here is derived from an EMBL/GenBank/DDBJ whole genome shotgun (WGS) entry which is preliminary data.</text>
</comment>
<evidence type="ECO:0000313" key="2">
    <source>
        <dbReference type="EMBL" id="CAB9516793.1"/>
    </source>
</evidence>
<dbReference type="OrthoDB" id="10263463at2759"/>
<feature type="signal peptide" evidence="1">
    <location>
        <begin position="1"/>
        <end position="28"/>
    </location>
</feature>
<feature type="chain" id="PRO_5040306391" evidence="1">
    <location>
        <begin position="29"/>
        <end position="298"/>
    </location>
</feature>
<evidence type="ECO:0000313" key="3">
    <source>
        <dbReference type="Proteomes" id="UP001153069"/>
    </source>
</evidence>
<evidence type="ECO:0000256" key="1">
    <source>
        <dbReference type="SAM" id="SignalP"/>
    </source>
</evidence>
<dbReference type="EMBL" id="CAICTM010000806">
    <property type="protein sequence ID" value="CAB9516793.1"/>
    <property type="molecule type" value="Genomic_DNA"/>
</dbReference>
<keyword evidence="1" id="KW-0732">Signal</keyword>
<name>A0A9N8HNB3_9STRA</name>
<protein>
    <submittedName>
        <fullName evidence="2">Uncharacterized protein</fullName>
    </submittedName>
</protein>
<organism evidence="2 3">
    <name type="scientific">Seminavis robusta</name>
    <dbReference type="NCBI Taxonomy" id="568900"/>
    <lineage>
        <taxon>Eukaryota</taxon>
        <taxon>Sar</taxon>
        <taxon>Stramenopiles</taxon>
        <taxon>Ochrophyta</taxon>
        <taxon>Bacillariophyta</taxon>
        <taxon>Bacillariophyceae</taxon>
        <taxon>Bacillariophycidae</taxon>
        <taxon>Naviculales</taxon>
        <taxon>Naviculaceae</taxon>
        <taxon>Seminavis</taxon>
    </lineage>
</organism>
<dbReference type="Proteomes" id="UP001153069">
    <property type="component" value="Unassembled WGS sequence"/>
</dbReference>
<dbReference type="AlphaFoldDB" id="A0A9N8HNB3"/>
<keyword evidence="3" id="KW-1185">Reference proteome</keyword>
<accession>A0A9N8HNB3</accession>